<dbReference type="PATRIC" id="fig|1385369.3.peg.5916"/>
<dbReference type="InterPro" id="IPR029063">
    <property type="entry name" value="SAM-dependent_MTases_sf"/>
</dbReference>
<dbReference type="Gene3D" id="3.40.50.150">
    <property type="entry name" value="Vaccinia Virus protein VP39"/>
    <property type="match status" value="1"/>
</dbReference>
<evidence type="ECO:0000313" key="1">
    <source>
        <dbReference type="EMBL" id="EWY37097.1"/>
    </source>
</evidence>
<comment type="caution">
    <text evidence="1">The sequence shown here is derived from an EMBL/GenBank/DDBJ whole genome shotgun (WGS) entry which is preliminary data.</text>
</comment>
<dbReference type="AlphaFoldDB" id="W9GXB3"/>
<evidence type="ECO:0008006" key="3">
    <source>
        <dbReference type="Google" id="ProtNLM"/>
    </source>
</evidence>
<reference evidence="1 2" key="1">
    <citation type="submission" date="2013-08" db="EMBL/GenBank/DDBJ databases">
        <title>The genome sequence of Skermanella stibiiresistens.</title>
        <authorList>
            <person name="Zhu W."/>
            <person name="Wang G."/>
        </authorList>
    </citation>
    <scope>NUCLEOTIDE SEQUENCE [LARGE SCALE GENOMIC DNA]</scope>
    <source>
        <strain evidence="1 2">SB22</strain>
    </source>
</reference>
<dbReference type="EMBL" id="AVFL01000031">
    <property type="protein sequence ID" value="EWY37097.1"/>
    <property type="molecule type" value="Genomic_DNA"/>
</dbReference>
<name>W9GXB3_9PROT</name>
<sequence length="217" mass="24749">MRQDAFLSFFRQRPELKAKVRHLLGSVGYDTTDWVRVVMYQRSFDFIRQLGPDKLDALEISAGPIWQREFQFKSFTGTQYPGFDICAGVLERKFDLIIADQVFEHLTHPLEAARNVLAMLKPGGYAIISTPFLLRVHNSPIDCSRWTETGLSLLLEQAGFQTAEIKTGSWGNRACLKANLTKWRKRGFFGSLRNEPDFPVMVWAFARKPTAADWSAG</sequence>
<dbReference type="Proteomes" id="UP000019486">
    <property type="component" value="Unassembled WGS sequence"/>
</dbReference>
<protein>
    <recommendedName>
        <fullName evidence="3">Type 12 methyltransferase</fullName>
    </recommendedName>
</protein>
<dbReference type="SUPFAM" id="SSF53335">
    <property type="entry name" value="S-adenosyl-L-methionine-dependent methyltransferases"/>
    <property type="match status" value="1"/>
</dbReference>
<accession>W9GXB3</accession>
<dbReference type="Pfam" id="PF13489">
    <property type="entry name" value="Methyltransf_23"/>
    <property type="match status" value="1"/>
</dbReference>
<dbReference type="STRING" id="1385369.N825_21870"/>
<keyword evidence="2" id="KW-1185">Reference proteome</keyword>
<evidence type="ECO:0000313" key="2">
    <source>
        <dbReference type="Proteomes" id="UP000019486"/>
    </source>
</evidence>
<proteinExistence type="predicted"/>
<gene>
    <name evidence="1" type="ORF">N825_21870</name>
</gene>
<dbReference type="CDD" id="cd02440">
    <property type="entry name" value="AdoMet_MTases"/>
    <property type="match status" value="1"/>
</dbReference>
<organism evidence="1 2">
    <name type="scientific">Skermanella stibiiresistens SB22</name>
    <dbReference type="NCBI Taxonomy" id="1385369"/>
    <lineage>
        <taxon>Bacteria</taxon>
        <taxon>Pseudomonadati</taxon>
        <taxon>Pseudomonadota</taxon>
        <taxon>Alphaproteobacteria</taxon>
        <taxon>Rhodospirillales</taxon>
        <taxon>Azospirillaceae</taxon>
        <taxon>Skermanella</taxon>
    </lineage>
</organism>